<feature type="domain" description="Ig-like" evidence="2">
    <location>
        <begin position="23"/>
        <end position="113"/>
    </location>
</feature>
<evidence type="ECO:0000256" key="1">
    <source>
        <dbReference type="SAM" id="SignalP"/>
    </source>
</evidence>
<dbReference type="InterPro" id="IPR007110">
    <property type="entry name" value="Ig-like_dom"/>
</dbReference>
<name>A0A9D3XG07_9SAUR</name>
<evidence type="ECO:0000313" key="4">
    <source>
        <dbReference type="Proteomes" id="UP000827986"/>
    </source>
</evidence>
<comment type="caution">
    <text evidence="3">The sequence shown here is derived from an EMBL/GenBank/DDBJ whole genome shotgun (WGS) entry which is preliminary data.</text>
</comment>
<evidence type="ECO:0000313" key="3">
    <source>
        <dbReference type="EMBL" id="KAH1180849.1"/>
    </source>
</evidence>
<keyword evidence="4" id="KW-1185">Reference proteome</keyword>
<organism evidence="3 4">
    <name type="scientific">Mauremys mutica</name>
    <name type="common">yellowpond turtle</name>
    <dbReference type="NCBI Taxonomy" id="74926"/>
    <lineage>
        <taxon>Eukaryota</taxon>
        <taxon>Metazoa</taxon>
        <taxon>Chordata</taxon>
        <taxon>Craniata</taxon>
        <taxon>Vertebrata</taxon>
        <taxon>Euteleostomi</taxon>
        <taxon>Archelosauria</taxon>
        <taxon>Testudinata</taxon>
        <taxon>Testudines</taxon>
        <taxon>Cryptodira</taxon>
        <taxon>Durocryptodira</taxon>
        <taxon>Testudinoidea</taxon>
        <taxon>Geoemydidae</taxon>
        <taxon>Geoemydinae</taxon>
        <taxon>Mauremys</taxon>
    </lineage>
</organism>
<gene>
    <name evidence="3" type="ORF">KIL84_001783</name>
</gene>
<proteinExistence type="predicted"/>
<protein>
    <recommendedName>
        <fullName evidence="2">Ig-like domain-containing protein</fullName>
    </recommendedName>
</protein>
<dbReference type="PROSITE" id="PS50835">
    <property type="entry name" value="IG_LIKE"/>
    <property type="match status" value="1"/>
</dbReference>
<dbReference type="Proteomes" id="UP000827986">
    <property type="component" value="Unassembled WGS sequence"/>
</dbReference>
<dbReference type="Pfam" id="PF13895">
    <property type="entry name" value="Ig_2"/>
    <property type="match status" value="1"/>
</dbReference>
<keyword evidence="1" id="KW-0732">Signal</keyword>
<dbReference type="AlphaFoldDB" id="A0A9D3XG07"/>
<evidence type="ECO:0000259" key="2">
    <source>
        <dbReference type="PROSITE" id="PS50835"/>
    </source>
</evidence>
<feature type="signal peptide" evidence="1">
    <location>
        <begin position="1"/>
        <end position="17"/>
    </location>
</feature>
<dbReference type="SUPFAM" id="SSF48726">
    <property type="entry name" value="Immunoglobulin"/>
    <property type="match status" value="1"/>
</dbReference>
<feature type="non-terminal residue" evidence="3">
    <location>
        <position position="121"/>
    </location>
</feature>
<dbReference type="EMBL" id="JAHDVG010000469">
    <property type="protein sequence ID" value="KAH1180849.1"/>
    <property type="molecule type" value="Genomic_DNA"/>
</dbReference>
<feature type="chain" id="PRO_5039489785" description="Ig-like domain-containing protein" evidence="1">
    <location>
        <begin position="18"/>
        <end position="121"/>
    </location>
</feature>
<reference evidence="3" key="1">
    <citation type="submission" date="2021-09" db="EMBL/GenBank/DDBJ databases">
        <title>The genome of Mauremys mutica provides insights into the evolution of semi-aquatic lifestyle.</title>
        <authorList>
            <person name="Gong S."/>
            <person name="Gao Y."/>
        </authorList>
    </citation>
    <scope>NUCLEOTIDE SEQUENCE</scope>
    <source>
        <strain evidence="3">MM-2020</strain>
        <tissue evidence="3">Muscle</tissue>
    </source>
</reference>
<accession>A0A9D3XG07</accession>
<dbReference type="Gene3D" id="2.60.40.10">
    <property type="entry name" value="Immunoglobulins"/>
    <property type="match status" value="1"/>
</dbReference>
<sequence>MILFLCILLPALSPSSQEICSAPGALPAPDLYLSQTSAQLGNSVQLQCSVISQDPATRIIFCKDREEISFQKGSENKVIYSYNHTVSSGSSGNYACGYEIKDSDKRVTKSQLSPAKHLNMT</sequence>
<dbReference type="InterPro" id="IPR013783">
    <property type="entry name" value="Ig-like_fold"/>
</dbReference>
<dbReference type="InterPro" id="IPR036179">
    <property type="entry name" value="Ig-like_dom_sf"/>
</dbReference>